<comment type="caution">
    <text evidence="8">The sequence shown here is derived from an EMBL/GenBank/DDBJ whole genome shotgun (WGS) entry which is preliminary data.</text>
</comment>
<evidence type="ECO:0000313" key="9">
    <source>
        <dbReference type="Proteomes" id="UP000807342"/>
    </source>
</evidence>
<keyword evidence="3" id="KW-0862">Zinc</keyword>
<proteinExistence type="predicted"/>
<dbReference type="InterPro" id="IPR017907">
    <property type="entry name" value="Znf_RING_CS"/>
</dbReference>
<gene>
    <name evidence="8" type="ORF">P691DRAFT_813102</name>
</gene>
<feature type="domain" description="RING-type" evidence="7">
    <location>
        <begin position="6"/>
        <end position="46"/>
    </location>
</feature>
<accession>A0A9P5XQ89</accession>
<name>A0A9P5XQ89_9AGAR</name>
<sequence length="303" mass="34467">MSELLCTICHQTDSYRRFLIQHCGHVFCEDCISQISTRERRCATCRRDWGSHSPFRIYLNFPDPDKSSRVLHHIESIDQDTPAIFADKAGDIIKGLVNGPNKPIDDDTATALLQAVHRLEERVAPLMSDLEHAREDNEVLRQELKTVNSQLKSKEALTIEIDRLNRTVMEREVAITSMRDELVHEKQKRNSENETNRRLTRSLRKKQEEIGSKEKEIEGLRAEIQERDKQLSLMKTKLRALAKLTKTPKSPAQNLDGSLVVEQPLAGIENAGLLKRIHKSGMASSSKPLATMAATLKRKKTDT</sequence>
<protein>
    <recommendedName>
        <fullName evidence="7">RING-type domain-containing protein</fullName>
    </recommendedName>
</protein>
<evidence type="ECO:0000256" key="2">
    <source>
        <dbReference type="ARBA" id="ARBA00022771"/>
    </source>
</evidence>
<organism evidence="8 9">
    <name type="scientific">Macrolepiota fuliginosa MF-IS2</name>
    <dbReference type="NCBI Taxonomy" id="1400762"/>
    <lineage>
        <taxon>Eukaryota</taxon>
        <taxon>Fungi</taxon>
        <taxon>Dikarya</taxon>
        <taxon>Basidiomycota</taxon>
        <taxon>Agaricomycotina</taxon>
        <taxon>Agaricomycetes</taxon>
        <taxon>Agaricomycetidae</taxon>
        <taxon>Agaricales</taxon>
        <taxon>Agaricineae</taxon>
        <taxon>Agaricaceae</taxon>
        <taxon>Macrolepiota</taxon>
    </lineage>
</organism>
<evidence type="ECO:0000256" key="5">
    <source>
        <dbReference type="SAM" id="Coils"/>
    </source>
</evidence>
<dbReference type="Pfam" id="PF13920">
    <property type="entry name" value="zf-C3HC4_3"/>
    <property type="match status" value="1"/>
</dbReference>
<dbReference type="EMBL" id="MU151059">
    <property type="protein sequence ID" value="KAF9453740.1"/>
    <property type="molecule type" value="Genomic_DNA"/>
</dbReference>
<evidence type="ECO:0000256" key="6">
    <source>
        <dbReference type="SAM" id="MobiDB-lite"/>
    </source>
</evidence>
<dbReference type="GO" id="GO:0008270">
    <property type="term" value="F:zinc ion binding"/>
    <property type="evidence" value="ECO:0007669"/>
    <property type="project" value="UniProtKB-KW"/>
</dbReference>
<dbReference type="Gene3D" id="3.30.40.10">
    <property type="entry name" value="Zinc/RING finger domain, C3HC4 (zinc finger)"/>
    <property type="match status" value="1"/>
</dbReference>
<keyword evidence="9" id="KW-1185">Reference proteome</keyword>
<dbReference type="Proteomes" id="UP000807342">
    <property type="component" value="Unassembled WGS sequence"/>
</dbReference>
<dbReference type="InterPro" id="IPR013083">
    <property type="entry name" value="Znf_RING/FYVE/PHD"/>
</dbReference>
<evidence type="ECO:0000256" key="1">
    <source>
        <dbReference type="ARBA" id="ARBA00022723"/>
    </source>
</evidence>
<evidence type="ECO:0000256" key="4">
    <source>
        <dbReference type="PROSITE-ProRule" id="PRU00175"/>
    </source>
</evidence>
<feature type="compositionally biased region" description="Basic and acidic residues" evidence="6">
    <location>
        <begin position="185"/>
        <end position="197"/>
    </location>
</feature>
<keyword evidence="2 4" id="KW-0863">Zinc-finger</keyword>
<evidence type="ECO:0000313" key="8">
    <source>
        <dbReference type="EMBL" id="KAF9453740.1"/>
    </source>
</evidence>
<dbReference type="AlphaFoldDB" id="A0A9P5XQ89"/>
<dbReference type="SMART" id="SM00184">
    <property type="entry name" value="RING"/>
    <property type="match status" value="1"/>
</dbReference>
<dbReference type="OrthoDB" id="8062037at2759"/>
<feature type="region of interest" description="Disordered" evidence="6">
    <location>
        <begin position="185"/>
        <end position="211"/>
    </location>
</feature>
<reference evidence="8" key="1">
    <citation type="submission" date="2020-11" db="EMBL/GenBank/DDBJ databases">
        <authorList>
            <consortium name="DOE Joint Genome Institute"/>
            <person name="Ahrendt S."/>
            <person name="Riley R."/>
            <person name="Andreopoulos W."/>
            <person name="Labutti K."/>
            <person name="Pangilinan J."/>
            <person name="Ruiz-Duenas F.J."/>
            <person name="Barrasa J.M."/>
            <person name="Sanchez-Garcia M."/>
            <person name="Camarero S."/>
            <person name="Miyauchi S."/>
            <person name="Serrano A."/>
            <person name="Linde D."/>
            <person name="Babiker R."/>
            <person name="Drula E."/>
            <person name="Ayuso-Fernandez I."/>
            <person name="Pacheco R."/>
            <person name="Padilla G."/>
            <person name="Ferreira P."/>
            <person name="Barriuso J."/>
            <person name="Kellner H."/>
            <person name="Castanera R."/>
            <person name="Alfaro M."/>
            <person name="Ramirez L."/>
            <person name="Pisabarro A.G."/>
            <person name="Kuo A."/>
            <person name="Tritt A."/>
            <person name="Lipzen A."/>
            <person name="He G."/>
            <person name="Yan M."/>
            <person name="Ng V."/>
            <person name="Cullen D."/>
            <person name="Martin F."/>
            <person name="Rosso M.-N."/>
            <person name="Henrissat B."/>
            <person name="Hibbett D."/>
            <person name="Martinez A.T."/>
            <person name="Grigoriev I.V."/>
        </authorList>
    </citation>
    <scope>NUCLEOTIDE SEQUENCE</scope>
    <source>
        <strain evidence="8">MF-IS2</strain>
    </source>
</reference>
<dbReference type="Gene3D" id="1.10.287.1490">
    <property type="match status" value="1"/>
</dbReference>
<dbReference type="PROSITE" id="PS50089">
    <property type="entry name" value="ZF_RING_2"/>
    <property type="match status" value="1"/>
</dbReference>
<keyword evidence="5" id="KW-0175">Coiled coil</keyword>
<feature type="coiled-coil region" evidence="5">
    <location>
        <begin position="130"/>
        <end position="157"/>
    </location>
</feature>
<dbReference type="InterPro" id="IPR001841">
    <property type="entry name" value="Znf_RING"/>
</dbReference>
<evidence type="ECO:0000256" key="3">
    <source>
        <dbReference type="ARBA" id="ARBA00022833"/>
    </source>
</evidence>
<dbReference type="SUPFAM" id="SSF57850">
    <property type="entry name" value="RING/U-box"/>
    <property type="match status" value="1"/>
</dbReference>
<keyword evidence="1" id="KW-0479">Metal-binding</keyword>
<dbReference type="PROSITE" id="PS00518">
    <property type="entry name" value="ZF_RING_1"/>
    <property type="match status" value="1"/>
</dbReference>
<evidence type="ECO:0000259" key="7">
    <source>
        <dbReference type="PROSITE" id="PS50089"/>
    </source>
</evidence>
<feature type="region of interest" description="Disordered" evidence="6">
    <location>
        <begin position="282"/>
        <end position="303"/>
    </location>
</feature>